<protein>
    <submittedName>
        <fullName evidence="1">Uncharacterized protein</fullName>
    </submittedName>
</protein>
<reference evidence="1" key="1">
    <citation type="submission" date="2019-03" db="EMBL/GenBank/DDBJ databases">
        <authorList>
            <person name="Mank J."/>
            <person name="Almeida P."/>
        </authorList>
    </citation>
    <scope>NUCLEOTIDE SEQUENCE</scope>
    <source>
        <strain evidence="1">78183</strain>
    </source>
</reference>
<dbReference type="Gene3D" id="2.30.130.30">
    <property type="entry name" value="Hypothetical protein"/>
    <property type="match status" value="1"/>
</dbReference>
<dbReference type="SUPFAM" id="SSF88697">
    <property type="entry name" value="PUA domain-like"/>
    <property type="match status" value="1"/>
</dbReference>
<dbReference type="PANTHER" id="PTHR34204">
    <property type="entry name" value="RNA-BINDING ASCH DOMAIN PROTEIN"/>
    <property type="match status" value="1"/>
</dbReference>
<dbReference type="InterPro" id="IPR015947">
    <property type="entry name" value="PUA-like_sf"/>
</dbReference>
<gene>
    <name evidence="1" type="ORF">SVIM_LOCUS241527</name>
</gene>
<dbReference type="EMBL" id="CAADRP010001561">
    <property type="protein sequence ID" value="VFU41238.1"/>
    <property type="molecule type" value="Genomic_DNA"/>
</dbReference>
<dbReference type="AlphaFoldDB" id="A0A6N2LM40"/>
<dbReference type="PANTHER" id="PTHR34204:SF3">
    <property type="entry name" value="ASCH DOMAIN-CONTAINING PROTEIN"/>
    <property type="match status" value="1"/>
</dbReference>
<proteinExistence type="predicted"/>
<sequence length="170" mass="19129">MALYESVTCGTFWASKKKDLADEDSESKQRTVNELVLNEGTKSILKTVNFELHVQEPFFTPLEDGLKTIEGSCAVGDNNRMASGAAILFNKIFIHASFLETMEAEGFEKVLPEVNTIAEEFTESDRQKRRKDPMESLLRVLQNQLPSPTFLTQNPPCESSRFLACKVLYA</sequence>
<name>A0A6N2LM40_SALVM</name>
<evidence type="ECO:0000313" key="1">
    <source>
        <dbReference type="EMBL" id="VFU41238.1"/>
    </source>
</evidence>
<accession>A0A6N2LM40</accession>
<organism evidence="1">
    <name type="scientific">Salix viminalis</name>
    <name type="common">Common osier</name>
    <name type="synonym">Basket willow</name>
    <dbReference type="NCBI Taxonomy" id="40686"/>
    <lineage>
        <taxon>Eukaryota</taxon>
        <taxon>Viridiplantae</taxon>
        <taxon>Streptophyta</taxon>
        <taxon>Embryophyta</taxon>
        <taxon>Tracheophyta</taxon>
        <taxon>Spermatophyta</taxon>
        <taxon>Magnoliopsida</taxon>
        <taxon>eudicotyledons</taxon>
        <taxon>Gunneridae</taxon>
        <taxon>Pentapetalae</taxon>
        <taxon>rosids</taxon>
        <taxon>fabids</taxon>
        <taxon>Malpighiales</taxon>
        <taxon>Salicaceae</taxon>
        <taxon>Saliceae</taxon>
        <taxon>Salix</taxon>
    </lineage>
</organism>